<reference evidence="2 3" key="1">
    <citation type="submission" date="2021-01" db="EMBL/GenBank/DDBJ databases">
        <title>Whole genome shotgun sequence of Catellatospora citrea NBRC 14495.</title>
        <authorList>
            <person name="Komaki H."/>
            <person name="Tamura T."/>
        </authorList>
    </citation>
    <scope>NUCLEOTIDE SEQUENCE [LARGE SCALE GENOMIC DNA]</scope>
    <source>
        <strain evidence="2 3">NBRC 14495</strain>
    </source>
</reference>
<evidence type="ECO:0000313" key="3">
    <source>
        <dbReference type="Proteomes" id="UP000659904"/>
    </source>
</evidence>
<sequence>MWGLEGYRPEPVTSVAGLRGAHGDHLRSLVGRRLTRIRGLCHVAEGDRCPTLPVVLELEGERLELATEGFDRLFVSRDDLADDLLPDTDDQDDPEQEVGWADLARAELDALLGATVTAVRVLEHDFRITAVDGGRIEAWVLGGLELVFACGRALQLANSRDALEITVEAPGTGPWRRTALDLPGQDQRAPGRS</sequence>
<evidence type="ECO:0000313" key="2">
    <source>
        <dbReference type="EMBL" id="GIG00327.1"/>
    </source>
</evidence>
<dbReference type="AlphaFoldDB" id="A0A8J3KBT8"/>
<feature type="region of interest" description="Disordered" evidence="1">
    <location>
        <begin position="174"/>
        <end position="193"/>
    </location>
</feature>
<dbReference type="EMBL" id="BONH01000028">
    <property type="protein sequence ID" value="GIG00327.1"/>
    <property type="molecule type" value="Genomic_DNA"/>
</dbReference>
<organism evidence="2 3">
    <name type="scientific">Catellatospora citrea</name>
    <dbReference type="NCBI Taxonomy" id="53366"/>
    <lineage>
        <taxon>Bacteria</taxon>
        <taxon>Bacillati</taxon>
        <taxon>Actinomycetota</taxon>
        <taxon>Actinomycetes</taxon>
        <taxon>Micromonosporales</taxon>
        <taxon>Micromonosporaceae</taxon>
        <taxon>Catellatospora</taxon>
    </lineage>
</organism>
<protein>
    <submittedName>
        <fullName evidence="2">Uncharacterized protein</fullName>
    </submittedName>
</protein>
<dbReference type="Proteomes" id="UP000659904">
    <property type="component" value="Unassembled WGS sequence"/>
</dbReference>
<accession>A0A8J3KBT8</accession>
<gene>
    <name evidence="2" type="ORF">Cci01nite_54200</name>
</gene>
<comment type="caution">
    <text evidence="2">The sequence shown here is derived from an EMBL/GenBank/DDBJ whole genome shotgun (WGS) entry which is preliminary data.</text>
</comment>
<evidence type="ECO:0000256" key="1">
    <source>
        <dbReference type="SAM" id="MobiDB-lite"/>
    </source>
</evidence>
<name>A0A8J3KBT8_9ACTN</name>
<dbReference type="RefSeq" id="WP_203832085.1">
    <property type="nucleotide sequence ID" value="NZ_BONH01000028.1"/>
</dbReference>
<keyword evidence="3" id="KW-1185">Reference proteome</keyword>
<proteinExistence type="predicted"/>